<keyword evidence="4 7" id="KW-0812">Transmembrane</keyword>
<feature type="domain" description="ABC transmembrane type-1" evidence="8">
    <location>
        <begin position="78"/>
        <end position="267"/>
    </location>
</feature>
<feature type="transmembrane region" description="Helical" evidence="7">
    <location>
        <begin position="245"/>
        <end position="266"/>
    </location>
</feature>
<dbReference type="CDD" id="cd06261">
    <property type="entry name" value="TM_PBP2"/>
    <property type="match status" value="1"/>
</dbReference>
<evidence type="ECO:0000256" key="1">
    <source>
        <dbReference type="ARBA" id="ARBA00004651"/>
    </source>
</evidence>
<gene>
    <name evidence="9" type="ORF">HZU44_12270</name>
</gene>
<evidence type="ECO:0000256" key="7">
    <source>
        <dbReference type="RuleBase" id="RU363032"/>
    </source>
</evidence>
<sequence length="273" mass="28749">MSAAVMSVRARLRGLSLAQRAALGLLMLLAVFAVAGPWVWPDPVAQDLSRFLEPPSLSEPLGRDHLGRSVAGRLASATRLSLLIAVACVTTAIVAGMLAGILAAWRGGLVDTVLHGLSEAFVALPALLIVLMVSAMSGGELWTLYAGIALAQWIEYFRVVRARSALLLSGPAVEAATLLRLGPMHVLRRHLWPDLRPLLTTMATFGIGTAVLAVSTLGFVGVGVAPPTPELGQMITEAFPFYHEAPWMSVAPALVLVVVLVGLLGLRTKESAS</sequence>
<comment type="subcellular location">
    <subcellularLocation>
        <location evidence="1 7">Cell membrane</location>
        <topology evidence="1 7">Multi-pass membrane protein</topology>
    </subcellularLocation>
</comment>
<dbReference type="SUPFAM" id="SSF161098">
    <property type="entry name" value="MetI-like"/>
    <property type="match status" value="1"/>
</dbReference>
<proteinExistence type="inferred from homology"/>
<keyword evidence="2 7" id="KW-0813">Transport</keyword>
<organism evidence="9">
    <name type="scientific">Micromonospora carbonacea</name>
    <dbReference type="NCBI Taxonomy" id="47853"/>
    <lineage>
        <taxon>Bacteria</taxon>
        <taxon>Bacillati</taxon>
        <taxon>Actinomycetota</taxon>
        <taxon>Actinomycetes</taxon>
        <taxon>Micromonosporales</taxon>
        <taxon>Micromonosporaceae</taxon>
        <taxon>Micromonospora</taxon>
    </lineage>
</organism>
<feature type="transmembrane region" description="Helical" evidence="7">
    <location>
        <begin position="142"/>
        <end position="160"/>
    </location>
</feature>
<keyword evidence="6 7" id="KW-0472">Membrane</keyword>
<name>A0A7D6GA24_9ACTN</name>
<dbReference type="InterPro" id="IPR035906">
    <property type="entry name" value="MetI-like_sf"/>
</dbReference>
<accession>A0A7D6GA24</accession>
<protein>
    <submittedName>
        <fullName evidence="9">ABC transporter permease</fullName>
    </submittedName>
</protein>
<dbReference type="Pfam" id="PF00528">
    <property type="entry name" value="BPD_transp_1"/>
    <property type="match status" value="1"/>
</dbReference>
<comment type="similarity">
    <text evidence="7">Belongs to the binding-protein-dependent transport system permease family.</text>
</comment>
<reference evidence="9" key="1">
    <citation type="submission" date="2020-08" db="EMBL/GenBank/DDBJ databases">
        <title>A bifunctional nitrone conjugated secondary metabolite targeting the ribosome.</title>
        <authorList>
            <person name="Limbrick E.M."/>
            <person name="Graf M."/>
            <person name="Derewacz D.K."/>
            <person name="Nguyen F."/>
            <person name="Spraggins J.M."/>
            <person name="Wieland M."/>
            <person name="Ynigez-Gutierrez A.E."/>
            <person name="Reisman B.J."/>
            <person name="Zinshteyn B."/>
            <person name="McCulloch K."/>
            <person name="Iverson T.M."/>
            <person name="Green R."/>
            <person name="Wilson D.N."/>
            <person name="Bachmann B.O."/>
        </authorList>
    </citation>
    <scope>NUCLEOTIDE SEQUENCE</scope>
    <source>
        <strain evidence="9">Africana</strain>
    </source>
</reference>
<feature type="transmembrane region" description="Helical" evidence="7">
    <location>
        <begin position="198"/>
        <end position="225"/>
    </location>
</feature>
<keyword evidence="5 7" id="KW-1133">Transmembrane helix</keyword>
<dbReference type="GO" id="GO:0005886">
    <property type="term" value="C:plasma membrane"/>
    <property type="evidence" value="ECO:0007669"/>
    <property type="project" value="UniProtKB-SubCell"/>
</dbReference>
<dbReference type="InterPro" id="IPR050366">
    <property type="entry name" value="BP-dependent_transpt_permease"/>
</dbReference>
<dbReference type="Gene3D" id="1.10.3720.10">
    <property type="entry name" value="MetI-like"/>
    <property type="match status" value="1"/>
</dbReference>
<evidence type="ECO:0000313" key="9">
    <source>
        <dbReference type="EMBL" id="QLK00703.1"/>
    </source>
</evidence>
<evidence type="ECO:0000256" key="5">
    <source>
        <dbReference type="ARBA" id="ARBA00022989"/>
    </source>
</evidence>
<evidence type="ECO:0000259" key="8">
    <source>
        <dbReference type="PROSITE" id="PS50928"/>
    </source>
</evidence>
<dbReference type="PANTHER" id="PTHR43386">
    <property type="entry name" value="OLIGOPEPTIDE TRANSPORT SYSTEM PERMEASE PROTEIN APPC"/>
    <property type="match status" value="1"/>
</dbReference>
<evidence type="ECO:0000256" key="3">
    <source>
        <dbReference type="ARBA" id="ARBA00022475"/>
    </source>
</evidence>
<dbReference type="EMBL" id="CP058905">
    <property type="protein sequence ID" value="QLK00703.1"/>
    <property type="molecule type" value="Genomic_DNA"/>
</dbReference>
<evidence type="ECO:0000256" key="4">
    <source>
        <dbReference type="ARBA" id="ARBA00022692"/>
    </source>
</evidence>
<dbReference type="AlphaFoldDB" id="A0A7D6GA24"/>
<feature type="transmembrane region" description="Helical" evidence="7">
    <location>
        <begin position="82"/>
        <end position="105"/>
    </location>
</feature>
<feature type="transmembrane region" description="Helical" evidence="7">
    <location>
        <begin position="117"/>
        <end position="136"/>
    </location>
</feature>
<dbReference type="InterPro" id="IPR000515">
    <property type="entry name" value="MetI-like"/>
</dbReference>
<evidence type="ECO:0000256" key="6">
    <source>
        <dbReference type="ARBA" id="ARBA00023136"/>
    </source>
</evidence>
<evidence type="ECO:0000256" key="2">
    <source>
        <dbReference type="ARBA" id="ARBA00022448"/>
    </source>
</evidence>
<dbReference type="PANTHER" id="PTHR43386:SF1">
    <property type="entry name" value="D,D-DIPEPTIDE TRANSPORT SYSTEM PERMEASE PROTEIN DDPC-RELATED"/>
    <property type="match status" value="1"/>
</dbReference>
<feature type="transmembrane region" description="Helical" evidence="7">
    <location>
        <begin position="21"/>
        <end position="40"/>
    </location>
</feature>
<dbReference type="GO" id="GO:0071916">
    <property type="term" value="F:dipeptide transmembrane transporter activity"/>
    <property type="evidence" value="ECO:0007669"/>
    <property type="project" value="TreeGrafter"/>
</dbReference>
<keyword evidence="3" id="KW-1003">Cell membrane</keyword>
<dbReference type="PROSITE" id="PS50928">
    <property type="entry name" value="ABC_TM1"/>
    <property type="match status" value="1"/>
</dbReference>